<dbReference type="InParanoid" id="K1R0C0"/>
<name>K1R0C0_MAGGI</name>
<feature type="coiled-coil region" evidence="1">
    <location>
        <begin position="347"/>
        <end position="374"/>
    </location>
</feature>
<proteinExistence type="predicted"/>
<sequence>MKHIAEIELFFSRPRPDEAIEMSYEQNGKPWSGMYMQQSTYRHDFVPTNGYMQQTTYKHDYNPAGGISPRNRQTNYPYGADAPKADIPGPYNNFRPRYGDPLPQHIRDLRNYLDGQRFDDQPLTDRQRIKRGEEWIGGRRYDEPMTDRGQYYERERGRDLSPYRGDDRIYNVLDDGRRTSLDRYIQNRRRDPFEGLYQDRGRNGSPERYYDRGRDNGRGRDFDRRRDESPGKYERPAQPMIDSYADHRKMTDRTTYKDYGEFLQEKIKLDELKKQPVEYPAANLYLLNYKLDTVEAGIEVVKAKVGLVDEKVGAMAEDWKTYGSKIHELEDNIHYHDTKMDEFRTREEIHSAKLRNFEEELSKLRAQNNRLQDDLWTMHKSPRFNEDDRDRAKYYSPNDKNDTDKRNVDFQRDHLTHRETYREQMHGPEMVRKPYNSQDKLLERERQLEAQIRREMEKIELHDGNFKPWARDAKNPTHHVPKSTNSGVYLFIRTNKLAKADVVKALQEGRSVLANSYGQLKGIATNREISLLEGRPDGWTHQPSVDQERTWNIDDIVLVIWFPTSKEAEMWLRHEKHFRNAAFPEFYGSDVVSLPINWNPTNDRHYPTFLVTEFEGIVDPDQFREKFAVNMSDVLHRHEAERFVIQTVGIKHLRGNWFKPKSVVTCTRFPSSEAALRFFHDPEYERLRRSVRDISKNRTTVMFTLTERPV</sequence>
<feature type="region of interest" description="Disordered" evidence="2">
    <location>
        <begin position="386"/>
        <end position="406"/>
    </location>
</feature>
<keyword evidence="1" id="KW-0175">Coiled coil</keyword>
<protein>
    <recommendedName>
        <fullName evidence="3">DUF1330 domain-containing protein</fullName>
    </recommendedName>
</protein>
<dbReference type="Gene3D" id="3.30.70.100">
    <property type="match status" value="1"/>
</dbReference>
<feature type="region of interest" description="Disordered" evidence="2">
    <location>
        <begin position="192"/>
        <end position="249"/>
    </location>
</feature>
<feature type="compositionally biased region" description="Basic and acidic residues" evidence="2">
    <location>
        <begin position="208"/>
        <end position="235"/>
    </location>
</feature>
<feature type="compositionally biased region" description="Basic and acidic residues" evidence="2">
    <location>
        <begin position="192"/>
        <end position="202"/>
    </location>
</feature>
<evidence type="ECO:0000256" key="1">
    <source>
        <dbReference type="SAM" id="Coils"/>
    </source>
</evidence>
<organism evidence="4">
    <name type="scientific">Magallana gigas</name>
    <name type="common">Pacific oyster</name>
    <name type="synonym">Crassostrea gigas</name>
    <dbReference type="NCBI Taxonomy" id="29159"/>
    <lineage>
        <taxon>Eukaryota</taxon>
        <taxon>Metazoa</taxon>
        <taxon>Spiralia</taxon>
        <taxon>Lophotrochozoa</taxon>
        <taxon>Mollusca</taxon>
        <taxon>Bivalvia</taxon>
        <taxon>Autobranchia</taxon>
        <taxon>Pteriomorphia</taxon>
        <taxon>Ostreida</taxon>
        <taxon>Ostreoidea</taxon>
        <taxon>Ostreidae</taxon>
        <taxon>Magallana</taxon>
    </lineage>
</organism>
<reference evidence="4" key="1">
    <citation type="journal article" date="2012" name="Nature">
        <title>The oyster genome reveals stress adaptation and complexity of shell formation.</title>
        <authorList>
            <person name="Zhang G."/>
            <person name="Fang X."/>
            <person name="Guo X."/>
            <person name="Li L."/>
            <person name="Luo R."/>
            <person name="Xu F."/>
            <person name="Yang P."/>
            <person name="Zhang L."/>
            <person name="Wang X."/>
            <person name="Qi H."/>
            <person name="Xiong Z."/>
            <person name="Que H."/>
            <person name="Xie Y."/>
            <person name="Holland P.W."/>
            <person name="Paps J."/>
            <person name="Zhu Y."/>
            <person name="Wu F."/>
            <person name="Chen Y."/>
            <person name="Wang J."/>
            <person name="Peng C."/>
            <person name="Meng J."/>
            <person name="Yang L."/>
            <person name="Liu J."/>
            <person name="Wen B."/>
            <person name="Zhang N."/>
            <person name="Huang Z."/>
            <person name="Zhu Q."/>
            <person name="Feng Y."/>
            <person name="Mount A."/>
            <person name="Hedgecock D."/>
            <person name="Xu Z."/>
            <person name="Liu Y."/>
            <person name="Domazet-Loso T."/>
            <person name="Du Y."/>
            <person name="Sun X."/>
            <person name="Zhang S."/>
            <person name="Liu B."/>
            <person name="Cheng P."/>
            <person name="Jiang X."/>
            <person name="Li J."/>
            <person name="Fan D."/>
            <person name="Wang W."/>
            <person name="Fu W."/>
            <person name="Wang T."/>
            <person name="Wang B."/>
            <person name="Zhang J."/>
            <person name="Peng Z."/>
            <person name="Li Y."/>
            <person name="Li N."/>
            <person name="Wang J."/>
            <person name="Chen M."/>
            <person name="He Y."/>
            <person name="Tan F."/>
            <person name="Song X."/>
            <person name="Zheng Q."/>
            <person name="Huang R."/>
            <person name="Yang H."/>
            <person name="Du X."/>
            <person name="Chen L."/>
            <person name="Yang M."/>
            <person name="Gaffney P.M."/>
            <person name="Wang S."/>
            <person name="Luo L."/>
            <person name="She Z."/>
            <person name="Ming Y."/>
            <person name="Huang W."/>
            <person name="Zhang S."/>
            <person name="Huang B."/>
            <person name="Zhang Y."/>
            <person name="Qu T."/>
            <person name="Ni P."/>
            <person name="Miao G."/>
            <person name="Wang J."/>
            <person name="Wang Q."/>
            <person name="Steinberg C.E."/>
            <person name="Wang H."/>
            <person name="Li N."/>
            <person name="Qian L."/>
            <person name="Zhang G."/>
            <person name="Li Y."/>
            <person name="Yang H."/>
            <person name="Liu X."/>
            <person name="Wang J."/>
            <person name="Yin Y."/>
            <person name="Wang J."/>
        </authorList>
    </citation>
    <scope>NUCLEOTIDE SEQUENCE [LARGE SCALE GENOMIC DNA]</scope>
    <source>
        <strain evidence="4">05x7-T-G4-1.051#20</strain>
    </source>
</reference>
<feature type="domain" description="DUF1330" evidence="3">
    <location>
        <begin position="609"/>
        <end position="702"/>
    </location>
</feature>
<evidence type="ECO:0000256" key="2">
    <source>
        <dbReference type="SAM" id="MobiDB-lite"/>
    </source>
</evidence>
<dbReference type="Pfam" id="PF07045">
    <property type="entry name" value="DUF1330"/>
    <property type="match status" value="1"/>
</dbReference>
<feature type="region of interest" description="Disordered" evidence="2">
    <location>
        <begin position="139"/>
        <end position="167"/>
    </location>
</feature>
<accession>K1R0C0</accession>
<gene>
    <name evidence="4" type="ORF">CGI_10014923</name>
</gene>
<evidence type="ECO:0000259" key="3">
    <source>
        <dbReference type="Pfam" id="PF07045"/>
    </source>
</evidence>
<dbReference type="AlphaFoldDB" id="K1R0C0"/>
<evidence type="ECO:0000313" key="4">
    <source>
        <dbReference type="EMBL" id="EKC27101.1"/>
    </source>
</evidence>
<dbReference type="InterPro" id="IPR010753">
    <property type="entry name" value="DUF1330"/>
</dbReference>
<dbReference type="HOGENOM" id="CLU_388946_0_0_1"/>
<dbReference type="SUPFAM" id="SSF57997">
    <property type="entry name" value="Tropomyosin"/>
    <property type="match status" value="1"/>
</dbReference>
<dbReference type="EMBL" id="JH815744">
    <property type="protein sequence ID" value="EKC27101.1"/>
    <property type="molecule type" value="Genomic_DNA"/>
</dbReference>